<reference evidence="3" key="1">
    <citation type="submission" date="2013-11" db="EMBL/GenBank/DDBJ databases">
        <title>Genome sequence of the fusiform rust pathogen reveals effectors for host alternation and coevolution with pine.</title>
        <authorList>
            <consortium name="DOE Joint Genome Institute"/>
            <person name="Smith K."/>
            <person name="Pendleton A."/>
            <person name="Kubisiak T."/>
            <person name="Anderson C."/>
            <person name="Salamov A."/>
            <person name="Aerts A."/>
            <person name="Riley R."/>
            <person name="Clum A."/>
            <person name="Lindquist E."/>
            <person name="Ence D."/>
            <person name="Campbell M."/>
            <person name="Kronenberg Z."/>
            <person name="Feau N."/>
            <person name="Dhillon B."/>
            <person name="Hamelin R."/>
            <person name="Burleigh J."/>
            <person name="Smith J."/>
            <person name="Yandell M."/>
            <person name="Nelson C."/>
            <person name="Grigoriev I."/>
            <person name="Davis J."/>
        </authorList>
    </citation>
    <scope>NUCLEOTIDE SEQUENCE</scope>
    <source>
        <strain evidence="3">G11</strain>
    </source>
</reference>
<comment type="caution">
    <text evidence="3">The sequence shown here is derived from an EMBL/GenBank/DDBJ whole genome shotgun (WGS) entry which is preliminary data.</text>
</comment>
<dbReference type="PANTHER" id="PTHR31027">
    <property type="entry name" value="NUCLEAR SEGREGATION PROTEIN BFR1"/>
    <property type="match status" value="1"/>
</dbReference>
<gene>
    <name evidence="3" type="ORF">CROQUDRAFT_93655</name>
</gene>
<evidence type="ECO:0008006" key="5">
    <source>
        <dbReference type="Google" id="ProtNLM"/>
    </source>
</evidence>
<dbReference type="GO" id="GO:0042175">
    <property type="term" value="C:nuclear outer membrane-endoplasmic reticulum membrane network"/>
    <property type="evidence" value="ECO:0007669"/>
    <property type="project" value="TreeGrafter"/>
</dbReference>
<feature type="region of interest" description="Disordered" evidence="2">
    <location>
        <begin position="489"/>
        <end position="520"/>
    </location>
</feature>
<dbReference type="AlphaFoldDB" id="A0A9P6TAT5"/>
<feature type="compositionally biased region" description="Low complexity" evidence="2">
    <location>
        <begin position="1"/>
        <end position="18"/>
    </location>
</feature>
<feature type="region of interest" description="Disordered" evidence="2">
    <location>
        <begin position="73"/>
        <end position="114"/>
    </location>
</feature>
<accession>A0A9P6TAT5</accession>
<dbReference type="EMBL" id="MU167274">
    <property type="protein sequence ID" value="KAG0145536.1"/>
    <property type="molecule type" value="Genomic_DNA"/>
</dbReference>
<feature type="compositionally biased region" description="Polar residues" evidence="2">
    <location>
        <begin position="29"/>
        <end position="39"/>
    </location>
</feature>
<dbReference type="PANTHER" id="PTHR31027:SF2">
    <property type="entry name" value="LEBERCILIN DOMAIN-CONTAINING PROTEIN"/>
    <property type="match status" value="1"/>
</dbReference>
<evidence type="ECO:0000313" key="3">
    <source>
        <dbReference type="EMBL" id="KAG0145536.1"/>
    </source>
</evidence>
<evidence type="ECO:0000256" key="1">
    <source>
        <dbReference type="SAM" id="Coils"/>
    </source>
</evidence>
<dbReference type="GO" id="GO:0008298">
    <property type="term" value="P:intracellular mRNA localization"/>
    <property type="evidence" value="ECO:0007669"/>
    <property type="project" value="TreeGrafter"/>
</dbReference>
<dbReference type="GO" id="GO:0005783">
    <property type="term" value="C:endoplasmic reticulum"/>
    <property type="evidence" value="ECO:0007669"/>
    <property type="project" value="TreeGrafter"/>
</dbReference>
<keyword evidence="4" id="KW-1185">Reference proteome</keyword>
<dbReference type="GO" id="GO:0003729">
    <property type="term" value="F:mRNA binding"/>
    <property type="evidence" value="ECO:0007669"/>
    <property type="project" value="TreeGrafter"/>
</dbReference>
<name>A0A9P6TAT5_9BASI</name>
<evidence type="ECO:0000313" key="4">
    <source>
        <dbReference type="Proteomes" id="UP000886653"/>
    </source>
</evidence>
<sequence length="520" mass="57929">MPPKTSSKSSPTDSKSASIPARAKDITKLNPSSTRTNGASGSGRPDKLAYEREQVALKAEIDSIQARLAIVREQIGDPKAGPGGKTLQERRQKLRSELDGLREEQSKGKSSRGKILDQIKAGNEVVQRKIKELNNGRSKLPYKSSAEVDAKIRQLDAQIESGTMKIVDEKKALAEIQNLRKQRKLVEAFGPQQEVIEAEKAKVESLRKLLDDPDNKTVNDRWGAIKAELDKINNEMNEANKGRDKLFEERNQLQDSLREALNKRRESVTRYKEANDKHYAKIQEERQRRIDRQKAEREALEATELKEIHTQMRDEASAPAYEREIEDCRTLILYFDKLVGNTANSDEPIEAPVLGKTSSATLPKLGEVRQVETADAFQGMVAVKKKGSEKEEEFFMGGGKKAKKNRKPPQDAPVAPATQALQLPLSTLNALHALAVPPPMTRDDILSTVTALSEKKKWFTENQERVTKERVKEVEAKIAKAEAKLQAKLESKNGKADANGTTDEAVKDADEPSETLSPES</sequence>
<evidence type="ECO:0000256" key="2">
    <source>
        <dbReference type="SAM" id="MobiDB-lite"/>
    </source>
</evidence>
<feature type="compositionally biased region" description="Basic and acidic residues" evidence="2">
    <location>
        <begin position="87"/>
        <end position="107"/>
    </location>
</feature>
<dbReference type="InterPro" id="IPR039604">
    <property type="entry name" value="Bfr1"/>
</dbReference>
<keyword evidence="1" id="KW-0175">Coiled coil</keyword>
<feature type="coiled-coil region" evidence="1">
    <location>
        <begin position="229"/>
        <end position="303"/>
    </location>
</feature>
<organism evidence="3 4">
    <name type="scientific">Cronartium quercuum f. sp. fusiforme G11</name>
    <dbReference type="NCBI Taxonomy" id="708437"/>
    <lineage>
        <taxon>Eukaryota</taxon>
        <taxon>Fungi</taxon>
        <taxon>Dikarya</taxon>
        <taxon>Basidiomycota</taxon>
        <taxon>Pucciniomycotina</taxon>
        <taxon>Pucciniomycetes</taxon>
        <taxon>Pucciniales</taxon>
        <taxon>Coleosporiaceae</taxon>
        <taxon>Cronartium</taxon>
    </lineage>
</organism>
<dbReference type="GO" id="GO:1990904">
    <property type="term" value="C:ribonucleoprotein complex"/>
    <property type="evidence" value="ECO:0007669"/>
    <property type="project" value="TreeGrafter"/>
</dbReference>
<protein>
    <recommendedName>
        <fullName evidence="5">Nuclear segregation protein Bfr1</fullName>
    </recommendedName>
</protein>
<dbReference type="Proteomes" id="UP000886653">
    <property type="component" value="Unassembled WGS sequence"/>
</dbReference>
<feature type="region of interest" description="Disordered" evidence="2">
    <location>
        <begin position="1"/>
        <end position="47"/>
    </location>
</feature>
<proteinExistence type="predicted"/>
<dbReference type="OrthoDB" id="2195113at2759"/>